<dbReference type="AlphaFoldDB" id="A0AAD6LV79"/>
<proteinExistence type="predicted"/>
<name>A0AAD6LV79_9ROSI</name>
<keyword evidence="2" id="KW-1185">Reference proteome</keyword>
<dbReference type="Proteomes" id="UP001164929">
    <property type="component" value="Chromosome 14"/>
</dbReference>
<evidence type="ECO:0000313" key="2">
    <source>
        <dbReference type="Proteomes" id="UP001164929"/>
    </source>
</evidence>
<accession>A0AAD6LV79</accession>
<evidence type="ECO:0000313" key="1">
    <source>
        <dbReference type="EMBL" id="KAJ6973756.1"/>
    </source>
</evidence>
<gene>
    <name evidence="1" type="ORF">NC653_033937</name>
</gene>
<protein>
    <submittedName>
        <fullName evidence="1">Uncharacterized protein</fullName>
    </submittedName>
</protein>
<reference evidence="1" key="1">
    <citation type="journal article" date="2023" name="Mol. Ecol. Resour.">
        <title>Chromosome-level genome assembly of a triploid poplar Populus alba 'Berolinensis'.</title>
        <authorList>
            <person name="Chen S."/>
            <person name="Yu Y."/>
            <person name="Wang X."/>
            <person name="Wang S."/>
            <person name="Zhang T."/>
            <person name="Zhou Y."/>
            <person name="He R."/>
            <person name="Meng N."/>
            <person name="Wang Y."/>
            <person name="Liu W."/>
            <person name="Liu Z."/>
            <person name="Liu J."/>
            <person name="Guo Q."/>
            <person name="Huang H."/>
            <person name="Sederoff R.R."/>
            <person name="Wang G."/>
            <person name="Qu G."/>
            <person name="Chen S."/>
        </authorList>
    </citation>
    <scope>NUCLEOTIDE SEQUENCE</scope>
    <source>
        <strain evidence="1">SC-2020</strain>
    </source>
</reference>
<sequence length="28" mass="3144">MTKVIYPNRRALFLLSIAASLSLSLDCF</sequence>
<organism evidence="1 2">
    <name type="scientific">Populus alba x Populus x berolinensis</name>
    <dbReference type="NCBI Taxonomy" id="444605"/>
    <lineage>
        <taxon>Eukaryota</taxon>
        <taxon>Viridiplantae</taxon>
        <taxon>Streptophyta</taxon>
        <taxon>Embryophyta</taxon>
        <taxon>Tracheophyta</taxon>
        <taxon>Spermatophyta</taxon>
        <taxon>Magnoliopsida</taxon>
        <taxon>eudicotyledons</taxon>
        <taxon>Gunneridae</taxon>
        <taxon>Pentapetalae</taxon>
        <taxon>rosids</taxon>
        <taxon>fabids</taxon>
        <taxon>Malpighiales</taxon>
        <taxon>Salicaceae</taxon>
        <taxon>Saliceae</taxon>
        <taxon>Populus</taxon>
    </lineage>
</organism>
<dbReference type="EMBL" id="JAQIZT010000014">
    <property type="protein sequence ID" value="KAJ6973756.1"/>
    <property type="molecule type" value="Genomic_DNA"/>
</dbReference>
<comment type="caution">
    <text evidence="1">The sequence shown here is derived from an EMBL/GenBank/DDBJ whole genome shotgun (WGS) entry which is preliminary data.</text>
</comment>